<protein>
    <submittedName>
        <fullName evidence="1">Sperm microtubule inner protein 2</fullName>
    </submittedName>
</protein>
<dbReference type="Proteomes" id="UP000694569">
    <property type="component" value="Unplaced"/>
</dbReference>
<dbReference type="AlphaFoldDB" id="A0A8C5LV09"/>
<dbReference type="InterPro" id="IPR027814">
    <property type="entry name" value="DUF4562"/>
</dbReference>
<proteinExistence type="predicted"/>
<dbReference type="GeneTree" id="ENSGT00390000012736"/>
<reference evidence="1" key="1">
    <citation type="submission" date="2025-08" db="UniProtKB">
        <authorList>
            <consortium name="Ensembl"/>
        </authorList>
    </citation>
    <scope>IDENTIFICATION</scope>
</reference>
<name>A0A8C5LV09_9ANUR</name>
<dbReference type="PANTHER" id="PTHR34833:SF1">
    <property type="entry name" value="GENE, 17359-RELATED"/>
    <property type="match status" value="1"/>
</dbReference>
<keyword evidence="2" id="KW-1185">Reference proteome</keyword>
<dbReference type="PANTHER" id="PTHR34833">
    <property type="entry name" value="GENE, 17359-RELATED"/>
    <property type="match status" value="1"/>
</dbReference>
<reference evidence="1" key="2">
    <citation type="submission" date="2025-09" db="UniProtKB">
        <authorList>
            <consortium name="Ensembl"/>
        </authorList>
    </citation>
    <scope>IDENTIFICATION</scope>
</reference>
<evidence type="ECO:0000313" key="2">
    <source>
        <dbReference type="Proteomes" id="UP000694569"/>
    </source>
</evidence>
<dbReference type="Ensembl" id="ENSLLET00000004879.1">
    <property type="protein sequence ID" value="ENSLLEP00000004671.1"/>
    <property type="gene ID" value="ENSLLEG00000002988.1"/>
</dbReference>
<gene>
    <name evidence="1" type="primary">SPMIP2</name>
</gene>
<dbReference type="Pfam" id="PF15123">
    <property type="entry name" value="DUF4562"/>
    <property type="match status" value="1"/>
</dbReference>
<evidence type="ECO:0000313" key="1">
    <source>
        <dbReference type="Ensembl" id="ENSLLEP00000004671.1"/>
    </source>
</evidence>
<organism evidence="1 2">
    <name type="scientific">Leptobrachium leishanense</name>
    <name type="common">Leishan spiny toad</name>
    <dbReference type="NCBI Taxonomy" id="445787"/>
    <lineage>
        <taxon>Eukaryota</taxon>
        <taxon>Metazoa</taxon>
        <taxon>Chordata</taxon>
        <taxon>Craniata</taxon>
        <taxon>Vertebrata</taxon>
        <taxon>Euteleostomi</taxon>
        <taxon>Amphibia</taxon>
        <taxon>Batrachia</taxon>
        <taxon>Anura</taxon>
        <taxon>Pelobatoidea</taxon>
        <taxon>Megophryidae</taxon>
        <taxon>Leptobrachium</taxon>
    </lineage>
</organism>
<sequence length="193" mass="21792">MTQRPGTAILSSKPAGTGQRMIFTGPDNIGDYRPKHADFTRYVGEFIPLEEGTSDADYLYRAAPNTPHPRPKEMYVGGIGWGVSAFSYLNRRELISDFQIKLCGFRQACEDTISHRYQTPWNPPPYILDKQGFGSRGTLAWTPEKYDNYCYGKSNRSAVCKQSDPLDPVPEPTIRPQNMDVGMKLKKSHQNLP</sequence>
<dbReference type="OrthoDB" id="6140842at2759"/>
<accession>A0A8C5LV09</accession>